<dbReference type="InterPro" id="IPR000182">
    <property type="entry name" value="GNAT_dom"/>
</dbReference>
<dbReference type="InterPro" id="IPR000835">
    <property type="entry name" value="HTH_MarR-typ"/>
</dbReference>
<keyword evidence="1" id="KW-0808">Transferase</keyword>
<evidence type="ECO:0000256" key="1">
    <source>
        <dbReference type="ARBA" id="ARBA00022679"/>
    </source>
</evidence>
<name>A0A7V8JQI0_9BURK</name>
<dbReference type="SMART" id="SM00347">
    <property type="entry name" value="HTH_MARR"/>
    <property type="match status" value="1"/>
</dbReference>
<dbReference type="EMBL" id="WNDQ01000024">
    <property type="protein sequence ID" value="KAF1021253.1"/>
    <property type="molecule type" value="Genomic_DNA"/>
</dbReference>
<dbReference type="PANTHER" id="PTHR13947:SF37">
    <property type="entry name" value="LD18367P"/>
    <property type="match status" value="1"/>
</dbReference>
<feature type="domain" description="HTH marR-type" evidence="2">
    <location>
        <begin position="5"/>
        <end position="140"/>
    </location>
</feature>
<protein>
    <recommendedName>
        <fullName evidence="6">DNA-binding transcriptional regulator, MarR family</fullName>
    </recommendedName>
</protein>
<dbReference type="CDD" id="cd04301">
    <property type="entry name" value="NAT_SF"/>
    <property type="match status" value="1"/>
</dbReference>
<dbReference type="GO" id="GO:0008080">
    <property type="term" value="F:N-acetyltransferase activity"/>
    <property type="evidence" value="ECO:0007669"/>
    <property type="project" value="InterPro"/>
</dbReference>
<comment type="caution">
    <text evidence="4">The sequence shown here is derived from an EMBL/GenBank/DDBJ whole genome shotgun (WGS) entry which is preliminary data.</text>
</comment>
<dbReference type="Proteomes" id="UP000461670">
    <property type="component" value="Unassembled WGS sequence"/>
</dbReference>
<dbReference type="PROSITE" id="PS51186">
    <property type="entry name" value="GNAT"/>
    <property type="match status" value="1"/>
</dbReference>
<accession>A0A7V8JQI0</accession>
<evidence type="ECO:0000259" key="3">
    <source>
        <dbReference type="PROSITE" id="PS51186"/>
    </source>
</evidence>
<dbReference type="PROSITE" id="PS50995">
    <property type="entry name" value="HTH_MARR_2"/>
    <property type="match status" value="1"/>
</dbReference>
<evidence type="ECO:0008006" key="6">
    <source>
        <dbReference type="Google" id="ProtNLM"/>
    </source>
</evidence>
<dbReference type="SUPFAM" id="SSF46785">
    <property type="entry name" value="Winged helix' DNA-binding domain"/>
    <property type="match status" value="1"/>
</dbReference>
<dbReference type="GO" id="GO:0003700">
    <property type="term" value="F:DNA-binding transcription factor activity"/>
    <property type="evidence" value="ECO:0007669"/>
    <property type="project" value="InterPro"/>
</dbReference>
<dbReference type="AlphaFoldDB" id="A0A7V8JQI0"/>
<feature type="domain" description="N-acetyltransferase" evidence="3">
    <location>
        <begin position="157"/>
        <end position="314"/>
    </location>
</feature>
<dbReference type="Pfam" id="PF00583">
    <property type="entry name" value="Acetyltransf_1"/>
    <property type="match status" value="1"/>
</dbReference>
<dbReference type="PANTHER" id="PTHR13947">
    <property type="entry name" value="GNAT FAMILY N-ACETYLTRANSFERASE"/>
    <property type="match status" value="1"/>
</dbReference>
<dbReference type="Gene3D" id="1.10.10.10">
    <property type="entry name" value="Winged helix-like DNA-binding domain superfamily/Winged helix DNA-binding domain"/>
    <property type="match status" value="1"/>
</dbReference>
<dbReference type="InterPro" id="IPR016181">
    <property type="entry name" value="Acyl_CoA_acyltransferase"/>
</dbReference>
<sequence>MFDCDPVLVDEVRAASRQMVRELGFMQATLAATDYPPSAVHAILEIGARQSMTAVQLGELLFLEKSSVSRLVQKLVEAGELAKTASADDGRLQLLGLTAQGQRTLAAIHAFGRMQVNTALNQLPEADQQVVRQGMATYARALEAHRLGQPLAPAAAIEIQPGYQSGVVGRVTEMHARFYARSVGFGQFFESLVATGLAEFAARLAAPGNGLWTATHAGRIVGSVAIDGGEPAGPEAHLRWFIVDDGLRGAGVGRRLLAEAVAFCDQRGYETTYLWTFQGLDAARRLYGQAGFVLDEERAGQQWGREVVEQRFVRQRPAVAA</sequence>
<dbReference type="Gene3D" id="3.40.630.30">
    <property type="match status" value="1"/>
</dbReference>
<proteinExistence type="predicted"/>
<dbReference type="InterPro" id="IPR036390">
    <property type="entry name" value="WH_DNA-bd_sf"/>
</dbReference>
<reference evidence="5" key="1">
    <citation type="journal article" date="2020" name="MBio">
        <title>Horizontal gene transfer to a defensive symbiont with a reduced genome amongst a multipartite beetle microbiome.</title>
        <authorList>
            <person name="Waterworth S.C."/>
            <person name="Florez L.V."/>
            <person name="Rees E.R."/>
            <person name="Hertweck C."/>
            <person name="Kaltenpoth M."/>
            <person name="Kwan J.C."/>
        </authorList>
    </citation>
    <scope>NUCLEOTIDE SEQUENCE [LARGE SCALE GENOMIC DNA]</scope>
</reference>
<organism evidence="4 5">
    <name type="scientific">Paracidovorax wautersii</name>
    <dbReference type="NCBI Taxonomy" id="1177982"/>
    <lineage>
        <taxon>Bacteria</taxon>
        <taxon>Pseudomonadati</taxon>
        <taxon>Pseudomonadota</taxon>
        <taxon>Betaproteobacteria</taxon>
        <taxon>Burkholderiales</taxon>
        <taxon>Comamonadaceae</taxon>
        <taxon>Paracidovorax</taxon>
    </lineage>
</organism>
<gene>
    <name evidence="4" type="ORF">GAK30_02016</name>
</gene>
<dbReference type="Pfam" id="PF12802">
    <property type="entry name" value="MarR_2"/>
    <property type="match status" value="1"/>
</dbReference>
<evidence type="ECO:0000313" key="4">
    <source>
        <dbReference type="EMBL" id="KAF1021253.1"/>
    </source>
</evidence>
<dbReference type="SUPFAM" id="SSF55729">
    <property type="entry name" value="Acyl-CoA N-acyltransferases (Nat)"/>
    <property type="match status" value="1"/>
</dbReference>
<evidence type="ECO:0000259" key="2">
    <source>
        <dbReference type="PROSITE" id="PS50995"/>
    </source>
</evidence>
<evidence type="ECO:0000313" key="5">
    <source>
        <dbReference type="Proteomes" id="UP000461670"/>
    </source>
</evidence>
<dbReference type="InterPro" id="IPR050769">
    <property type="entry name" value="NAT_camello-type"/>
</dbReference>
<dbReference type="InterPro" id="IPR036388">
    <property type="entry name" value="WH-like_DNA-bd_sf"/>
</dbReference>